<evidence type="ECO:0000313" key="2">
    <source>
        <dbReference type="Proteomes" id="UP001345963"/>
    </source>
</evidence>
<evidence type="ECO:0000313" key="1">
    <source>
        <dbReference type="EMBL" id="MED6241988.1"/>
    </source>
</evidence>
<evidence type="ECO:0008006" key="3">
    <source>
        <dbReference type="Google" id="ProtNLM"/>
    </source>
</evidence>
<gene>
    <name evidence="1" type="ORF">ATANTOWER_031520</name>
</gene>
<name>A0ABU7AVJ7_9TELE</name>
<sequence length="105" mass="11760">MSNSDSFNQGLLCMHVYATLLTLYVHVCELSLQHYGLTAANRPVSVRRTSSVCLSLNSLALLQKHICLFSSVHEIFSLSISSSSLTYCRCVLRMQHPPNSTYHII</sequence>
<keyword evidence="2" id="KW-1185">Reference proteome</keyword>
<proteinExistence type="predicted"/>
<reference evidence="1 2" key="1">
    <citation type="submission" date="2021-07" db="EMBL/GenBank/DDBJ databases">
        <authorList>
            <person name="Palmer J.M."/>
        </authorList>
    </citation>
    <scope>NUCLEOTIDE SEQUENCE [LARGE SCALE GENOMIC DNA]</scope>
    <source>
        <strain evidence="1 2">AT_MEX2019</strain>
        <tissue evidence="1">Muscle</tissue>
    </source>
</reference>
<protein>
    <recommendedName>
        <fullName evidence="3">Secreted protein</fullName>
    </recommendedName>
</protein>
<organism evidence="1 2">
    <name type="scientific">Ataeniobius toweri</name>
    <dbReference type="NCBI Taxonomy" id="208326"/>
    <lineage>
        <taxon>Eukaryota</taxon>
        <taxon>Metazoa</taxon>
        <taxon>Chordata</taxon>
        <taxon>Craniata</taxon>
        <taxon>Vertebrata</taxon>
        <taxon>Euteleostomi</taxon>
        <taxon>Actinopterygii</taxon>
        <taxon>Neopterygii</taxon>
        <taxon>Teleostei</taxon>
        <taxon>Neoteleostei</taxon>
        <taxon>Acanthomorphata</taxon>
        <taxon>Ovalentaria</taxon>
        <taxon>Atherinomorphae</taxon>
        <taxon>Cyprinodontiformes</taxon>
        <taxon>Goodeidae</taxon>
        <taxon>Ataeniobius</taxon>
    </lineage>
</organism>
<dbReference type="Proteomes" id="UP001345963">
    <property type="component" value="Unassembled WGS sequence"/>
</dbReference>
<accession>A0ABU7AVJ7</accession>
<comment type="caution">
    <text evidence="1">The sequence shown here is derived from an EMBL/GenBank/DDBJ whole genome shotgun (WGS) entry which is preliminary data.</text>
</comment>
<dbReference type="EMBL" id="JAHUTI010030391">
    <property type="protein sequence ID" value="MED6241988.1"/>
    <property type="molecule type" value="Genomic_DNA"/>
</dbReference>